<keyword evidence="12 13" id="KW-0472">Membrane</keyword>
<feature type="transmembrane region" description="Helical" evidence="13">
    <location>
        <begin position="380"/>
        <end position="403"/>
    </location>
</feature>
<dbReference type="Pfam" id="PF02705">
    <property type="entry name" value="K_trans"/>
    <property type="match status" value="1"/>
</dbReference>
<feature type="transmembrane region" description="Helical" evidence="13">
    <location>
        <begin position="410"/>
        <end position="433"/>
    </location>
</feature>
<comment type="similarity">
    <text evidence="2 13">Belongs to the HAK/KUP transporter (TC 2.A.72) family.</text>
</comment>
<feature type="domain" description="K+ potassium transporter C-terminal" evidence="15">
    <location>
        <begin position="490"/>
        <end position="633"/>
    </location>
</feature>
<accession>A0A4R6FLD9</accession>
<feature type="transmembrane region" description="Helical" evidence="13">
    <location>
        <begin position="144"/>
        <end position="163"/>
    </location>
</feature>
<dbReference type="InterPro" id="IPR023051">
    <property type="entry name" value="Kup"/>
</dbReference>
<dbReference type="EMBL" id="SNWD01000006">
    <property type="protein sequence ID" value="TDN82346.1"/>
    <property type="molecule type" value="Genomic_DNA"/>
</dbReference>
<comment type="catalytic activity">
    <reaction evidence="13">
        <text>K(+)(in) + H(+)(in) = K(+)(out) + H(+)(out)</text>
        <dbReference type="Rhea" id="RHEA:28490"/>
        <dbReference type="ChEBI" id="CHEBI:15378"/>
        <dbReference type="ChEBI" id="CHEBI:29103"/>
    </reaction>
</comment>
<feature type="domain" description="K+ potassium transporter integral membrane" evidence="14">
    <location>
        <begin position="16"/>
        <end position="478"/>
    </location>
</feature>
<dbReference type="GO" id="GO:0015079">
    <property type="term" value="F:potassium ion transmembrane transporter activity"/>
    <property type="evidence" value="ECO:0007669"/>
    <property type="project" value="UniProtKB-UniRule"/>
</dbReference>
<dbReference type="InterPro" id="IPR003855">
    <property type="entry name" value="K+_transporter"/>
</dbReference>
<dbReference type="PANTHER" id="PTHR30540:SF79">
    <property type="entry name" value="LOW AFFINITY POTASSIUM TRANSPORT SYSTEM PROTEIN KUP"/>
    <property type="match status" value="1"/>
</dbReference>
<evidence type="ECO:0000256" key="2">
    <source>
        <dbReference type="ARBA" id="ARBA00007019"/>
    </source>
</evidence>
<proteinExistence type="inferred from homology"/>
<keyword evidence="5" id="KW-0997">Cell inner membrane</keyword>
<dbReference type="HAMAP" id="MF_01522">
    <property type="entry name" value="Kup"/>
    <property type="match status" value="1"/>
</dbReference>
<keyword evidence="8 13" id="KW-0769">Symport</keyword>
<evidence type="ECO:0000256" key="9">
    <source>
        <dbReference type="ARBA" id="ARBA00022958"/>
    </source>
</evidence>
<evidence type="ECO:0000256" key="10">
    <source>
        <dbReference type="ARBA" id="ARBA00022989"/>
    </source>
</evidence>
<comment type="subcellular location">
    <subcellularLocation>
        <location evidence="13">Cell membrane</location>
        <topology evidence="13">Multi-pass membrane protein</topology>
    </subcellularLocation>
    <subcellularLocation>
        <location evidence="1">Membrane</location>
        <topology evidence="1">Multi-pass membrane protein</topology>
    </subcellularLocation>
</comment>
<evidence type="ECO:0000313" key="16">
    <source>
        <dbReference type="EMBL" id="TDN82346.1"/>
    </source>
</evidence>
<dbReference type="GO" id="GO:0005886">
    <property type="term" value="C:plasma membrane"/>
    <property type="evidence" value="ECO:0007669"/>
    <property type="project" value="UniProtKB-SubCell"/>
</dbReference>
<comment type="function">
    <text evidence="13">Transport of potassium into the cell. Likely operates as a K(+):H(+) symporter.</text>
</comment>
<gene>
    <name evidence="13" type="primary">kup</name>
    <name evidence="16" type="ORF">EV664_106155</name>
</gene>
<evidence type="ECO:0000256" key="13">
    <source>
        <dbReference type="HAMAP-Rule" id="MF_01522"/>
    </source>
</evidence>
<evidence type="ECO:0000313" key="17">
    <source>
        <dbReference type="Proteomes" id="UP000295493"/>
    </source>
</evidence>
<feature type="transmembrane region" description="Helical" evidence="13">
    <location>
        <begin position="439"/>
        <end position="457"/>
    </location>
</feature>
<feature type="transmembrane region" description="Helical" evidence="13">
    <location>
        <begin position="305"/>
        <end position="332"/>
    </location>
</feature>
<organism evidence="16 17">
    <name type="scientific">Stakelama pacifica</name>
    <dbReference type="NCBI Taxonomy" id="517720"/>
    <lineage>
        <taxon>Bacteria</taxon>
        <taxon>Pseudomonadati</taxon>
        <taxon>Pseudomonadota</taxon>
        <taxon>Alphaproteobacteria</taxon>
        <taxon>Sphingomonadales</taxon>
        <taxon>Sphingomonadaceae</taxon>
        <taxon>Stakelama</taxon>
    </lineage>
</organism>
<evidence type="ECO:0000256" key="6">
    <source>
        <dbReference type="ARBA" id="ARBA00022538"/>
    </source>
</evidence>
<keyword evidence="11 13" id="KW-0406">Ion transport</keyword>
<dbReference type="InterPro" id="IPR053952">
    <property type="entry name" value="K_trans_C"/>
</dbReference>
<evidence type="ECO:0000256" key="1">
    <source>
        <dbReference type="ARBA" id="ARBA00004141"/>
    </source>
</evidence>
<evidence type="ECO:0000256" key="8">
    <source>
        <dbReference type="ARBA" id="ARBA00022847"/>
    </source>
</evidence>
<keyword evidence="9 13" id="KW-0630">Potassium</keyword>
<dbReference type="AlphaFoldDB" id="A0A4R6FLD9"/>
<evidence type="ECO:0000259" key="15">
    <source>
        <dbReference type="Pfam" id="PF22776"/>
    </source>
</evidence>
<feature type="transmembrane region" description="Helical" evidence="13">
    <location>
        <begin position="103"/>
        <end position="132"/>
    </location>
</feature>
<evidence type="ECO:0000256" key="11">
    <source>
        <dbReference type="ARBA" id="ARBA00023065"/>
    </source>
</evidence>
<keyword evidence="17" id="KW-1185">Reference proteome</keyword>
<keyword evidence="6 13" id="KW-0633">Potassium transport</keyword>
<dbReference type="Proteomes" id="UP000295493">
    <property type="component" value="Unassembled WGS sequence"/>
</dbReference>
<evidence type="ECO:0000256" key="3">
    <source>
        <dbReference type="ARBA" id="ARBA00022448"/>
    </source>
</evidence>
<comment type="caution">
    <text evidence="16">The sequence shown here is derived from an EMBL/GenBank/DDBJ whole genome shotgun (WGS) entry which is preliminary data.</text>
</comment>
<evidence type="ECO:0000256" key="12">
    <source>
        <dbReference type="ARBA" id="ARBA00023136"/>
    </source>
</evidence>
<keyword evidence="3 13" id="KW-0813">Transport</keyword>
<protein>
    <recommendedName>
        <fullName evidence="13">Probable potassium transport system protein Kup</fullName>
    </recommendedName>
</protein>
<feature type="transmembrane region" description="Helical" evidence="13">
    <location>
        <begin position="12"/>
        <end position="36"/>
    </location>
</feature>
<dbReference type="GO" id="GO:0015293">
    <property type="term" value="F:symporter activity"/>
    <property type="evidence" value="ECO:0007669"/>
    <property type="project" value="UniProtKB-UniRule"/>
</dbReference>
<evidence type="ECO:0000259" key="14">
    <source>
        <dbReference type="Pfam" id="PF02705"/>
    </source>
</evidence>
<feature type="transmembrane region" description="Helical" evidence="13">
    <location>
        <begin position="175"/>
        <end position="196"/>
    </location>
</feature>
<feature type="transmembrane region" description="Helical" evidence="13">
    <location>
        <begin position="208"/>
        <end position="232"/>
    </location>
</feature>
<feature type="transmembrane region" description="Helical" evidence="13">
    <location>
        <begin position="253"/>
        <end position="275"/>
    </location>
</feature>
<keyword evidence="10 13" id="KW-1133">Transmembrane helix</keyword>
<feature type="transmembrane region" description="Helical" evidence="13">
    <location>
        <begin position="48"/>
        <end position="68"/>
    </location>
</feature>
<name>A0A4R6FLD9_9SPHN</name>
<dbReference type="InterPro" id="IPR053951">
    <property type="entry name" value="K_trans_N"/>
</dbReference>
<keyword evidence="4 13" id="KW-1003">Cell membrane</keyword>
<keyword evidence="7 13" id="KW-0812">Transmembrane</keyword>
<feature type="transmembrane region" description="Helical" evidence="13">
    <location>
        <begin position="353"/>
        <end position="374"/>
    </location>
</feature>
<reference evidence="16 17" key="1">
    <citation type="submission" date="2019-03" db="EMBL/GenBank/DDBJ databases">
        <title>Genomic Encyclopedia of Type Strains, Phase IV (KMG-IV): sequencing the most valuable type-strain genomes for metagenomic binning, comparative biology and taxonomic classification.</title>
        <authorList>
            <person name="Goeker M."/>
        </authorList>
    </citation>
    <scope>NUCLEOTIDE SEQUENCE [LARGE SCALE GENOMIC DNA]</scope>
    <source>
        <strain evidence="16 17">DSM 25059</strain>
    </source>
</reference>
<sequence length="633" mass="68359">MTTGAEPHERDSFAALALGAVGVVFGDIGTSPLYAFREALGQVDPSTIGPEAILGVLSLALWALILIVTTKYVLFLMRADNEGEGGVLVLMSLAQKAVKGRSLVIFALGAAGAALFYGDGIITPALSVLAAVEGLRSVPALHSIVTDQVIIAVTVLILIALFGVQSRGTASVAKLFGPICLVWFLTLGALGILHIADEPAIFQALIPYHGVAFLLSHGTTGLFVLGAVFLTVTGAEALIADMGHFGRLPIQTGWFALVFPCLALNYLGQGAFALATLEQVRAAGEAFTNLDWFFLMAPQSLRVPLVIMATLATIIASQAVITGAFSITQQAIQLGLLPRLKIRQTSARAAGQIYLPVINALLFVGVIILVFSFRSSSAMAAAYGIAVTGTMVITTSLAFIVVWKLWKWRLPLALAVIVPFLIIDLVFFGANILRVVEGGWVPLLVAGMVGMVIATWARGRRLLDEYTHDHSVDMDEFARVIERRPPQRVPGTAVYMTTSPDRTPTALLHNMKHNKVLHEHNLLVKIVTAPVPLVPPGERCMTTRLNAYFEQVTLTYGFMEQPDVARDLDIAAPSREAPSFILGRHTWVATRRSGMPFWQDKLFSFMMRNATDPTDFFRVPPNRTVQIGEQVAI</sequence>
<evidence type="ECO:0000256" key="4">
    <source>
        <dbReference type="ARBA" id="ARBA00022475"/>
    </source>
</evidence>
<evidence type="ECO:0000256" key="5">
    <source>
        <dbReference type="ARBA" id="ARBA00022519"/>
    </source>
</evidence>
<evidence type="ECO:0000256" key="7">
    <source>
        <dbReference type="ARBA" id="ARBA00022692"/>
    </source>
</evidence>
<dbReference type="RefSeq" id="WP_229668207.1">
    <property type="nucleotide sequence ID" value="NZ_BMLU01000006.1"/>
</dbReference>
<dbReference type="Pfam" id="PF22776">
    <property type="entry name" value="K_trans_C"/>
    <property type="match status" value="1"/>
</dbReference>
<dbReference type="PANTHER" id="PTHR30540">
    <property type="entry name" value="OSMOTIC STRESS POTASSIUM TRANSPORTER"/>
    <property type="match status" value="1"/>
</dbReference>